<name>A0A6V8PS28_9ACTN</name>
<accession>A0A6V8PS28</accession>
<evidence type="ECO:0000259" key="1">
    <source>
        <dbReference type="Pfam" id="PF22802"/>
    </source>
</evidence>
<evidence type="ECO:0000313" key="3">
    <source>
        <dbReference type="Proteomes" id="UP000568877"/>
    </source>
</evidence>
<protein>
    <recommendedName>
        <fullName evidence="1">RsiG-like domain-containing protein</fullName>
    </recommendedName>
</protein>
<dbReference type="InterPro" id="IPR055209">
    <property type="entry name" value="RsiG-like_dom"/>
</dbReference>
<sequence length="152" mass="17945">MKICQKKAARNRFSQFSAILMVSFVLLTRLGYNQTERKDQYMETKRTVHMRDHKDESGNKRGFKFGEVLGEKTDEELKEMLKSLYADERKLSYQRRLIHGRIDILKEELVRRLKQKLERGEAIAEDLDIEDLTRILAHPSPPLLEPDINEEV</sequence>
<gene>
    <name evidence="2" type="ORF">HKBW3S42_01918</name>
</gene>
<dbReference type="Pfam" id="PF22802">
    <property type="entry name" value="RsiG"/>
    <property type="match status" value="1"/>
</dbReference>
<proteinExistence type="predicted"/>
<dbReference type="AlphaFoldDB" id="A0A6V8PS28"/>
<dbReference type="EMBL" id="BLSA01000575">
    <property type="protein sequence ID" value="GFP33581.1"/>
    <property type="molecule type" value="Genomic_DNA"/>
</dbReference>
<reference evidence="2 3" key="1">
    <citation type="journal article" date="2020" name="Front. Microbiol.">
        <title>Single-cell genomics of novel Actinobacteria with the Wood-Ljungdahl pathway discovered in a serpentinizing system.</title>
        <authorList>
            <person name="Merino N."/>
            <person name="Kawai M."/>
            <person name="Boyd E.S."/>
            <person name="Colman D.R."/>
            <person name="McGlynn S.E."/>
            <person name="Nealson K.H."/>
            <person name="Kurokawa K."/>
            <person name="Hongoh Y."/>
        </authorList>
    </citation>
    <scope>NUCLEOTIDE SEQUENCE [LARGE SCALE GENOMIC DNA]</scope>
    <source>
        <strain evidence="2 3">S42</strain>
    </source>
</reference>
<dbReference type="Proteomes" id="UP000568877">
    <property type="component" value="Unassembled WGS sequence"/>
</dbReference>
<organism evidence="2 3">
    <name type="scientific">Candidatus Hakubella thermalkaliphila</name>
    <dbReference type="NCBI Taxonomy" id="2754717"/>
    <lineage>
        <taxon>Bacteria</taxon>
        <taxon>Bacillati</taxon>
        <taxon>Actinomycetota</taxon>
        <taxon>Actinomycetota incertae sedis</taxon>
        <taxon>Candidatus Hakubellales</taxon>
        <taxon>Candidatus Hakubellaceae</taxon>
        <taxon>Candidatus Hakubella</taxon>
    </lineage>
</organism>
<feature type="domain" description="RsiG-like" evidence="1">
    <location>
        <begin position="67"/>
        <end position="118"/>
    </location>
</feature>
<comment type="caution">
    <text evidence="2">The sequence shown here is derived from an EMBL/GenBank/DDBJ whole genome shotgun (WGS) entry which is preliminary data.</text>
</comment>
<evidence type="ECO:0000313" key="2">
    <source>
        <dbReference type="EMBL" id="GFP33581.1"/>
    </source>
</evidence>